<dbReference type="HOGENOM" id="CLU_2368245_0_0_7"/>
<accession>D6Z692</accession>
<dbReference type="STRING" id="589865.DaAHT2_2189"/>
<reference evidence="2" key="1">
    <citation type="submission" date="2010-02" db="EMBL/GenBank/DDBJ databases">
        <title>Complete sequence of Desulfurivibrio alkaliphilus AHT2.</title>
        <authorList>
            <consortium name="US DOE Joint Genome Institute"/>
            <person name="Pitluck S."/>
            <person name="Chertkov O."/>
            <person name="Detter J.C."/>
            <person name="Han C."/>
            <person name="Tapia R."/>
            <person name="Larimer F."/>
            <person name="Land M."/>
            <person name="Hauser L."/>
            <person name="Kyrpides N."/>
            <person name="Mikhailova N."/>
            <person name="Sorokin D.Y."/>
            <person name="Muyzer G."/>
            <person name="Woyke T."/>
        </authorList>
    </citation>
    <scope>NUCLEOTIDE SEQUENCE [LARGE SCALE GENOMIC DNA]</scope>
    <source>
        <strain evidence="2">DSM 19089 / UNIQEM U267 / AHT2</strain>
    </source>
</reference>
<dbReference type="EMBL" id="CP001940">
    <property type="protein sequence ID" value="ADH86857.1"/>
    <property type="molecule type" value="Genomic_DNA"/>
</dbReference>
<gene>
    <name evidence="1" type="ordered locus">DaAHT2_2189</name>
</gene>
<evidence type="ECO:0000313" key="2">
    <source>
        <dbReference type="Proteomes" id="UP000001508"/>
    </source>
</evidence>
<dbReference type="KEGG" id="dak:DaAHT2_2189"/>
<dbReference type="InParanoid" id="D6Z692"/>
<sequence length="95" mass="10466">MIEHLGINVALNGVRENEVDDVFTVAAPLETHQGRCSRLKSSAGEGEVKVRKPVPYCSVEVRFPEQSEPGMLCVHLEMRIEGFTVVNDHPYGATS</sequence>
<keyword evidence="2" id="KW-1185">Reference proteome</keyword>
<organism evidence="1 2">
    <name type="scientific">Desulfurivibrio alkaliphilus (strain DSM 19089 / UNIQEM U267 / AHT2)</name>
    <dbReference type="NCBI Taxonomy" id="589865"/>
    <lineage>
        <taxon>Bacteria</taxon>
        <taxon>Pseudomonadati</taxon>
        <taxon>Thermodesulfobacteriota</taxon>
        <taxon>Desulfobulbia</taxon>
        <taxon>Desulfobulbales</taxon>
        <taxon>Desulfobulbaceae</taxon>
        <taxon>Desulfurivibrio</taxon>
    </lineage>
</organism>
<dbReference type="RefSeq" id="WP_013164371.1">
    <property type="nucleotide sequence ID" value="NC_014216.1"/>
</dbReference>
<dbReference type="Proteomes" id="UP000001508">
    <property type="component" value="Chromosome"/>
</dbReference>
<name>D6Z692_DESAT</name>
<protein>
    <submittedName>
        <fullName evidence="1">Uncharacterized protein</fullName>
    </submittedName>
</protein>
<dbReference type="AlphaFoldDB" id="D6Z692"/>
<proteinExistence type="predicted"/>
<evidence type="ECO:0000313" key="1">
    <source>
        <dbReference type="EMBL" id="ADH86857.1"/>
    </source>
</evidence>